<protein>
    <submittedName>
        <fullName evidence="2">Uncharacterized protein</fullName>
    </submittedName>
</protein>
<dbReference type="Proteomes" id="UP000636800">
    <property type="component" value="Chromosome 6"/>
</dbReference>
<name>A0A835UWE2_VANPL</name>
<evidence type="ECO:0000256" key="1">
    <source>
        <dbReference type="SAM" id="MobiDB-lite"/>
    </source>
</evidence>
<feature type="region of interest" description="Disordered" evidence="1">
    <location>
        <begin position="37"/>
        <end position="56"/>
    </location>
</feature>
<dbReference type="AlphaFoldDB" id="A0A835UWE2"/>
<dbReference type="OrthoDB" id="1934754at2759"/>
<keyword evidence="3" id="KW-1185">Reference proteome</keyword>
<sequence>MGSSLICMRISGDIDEHFVHCLQAFKGKWSRLIEEIPAEDPHRRSPQKERRDEEKVSNLRFSLLIKKKHSKGMQIEDH</sequence>
<organism evidence="2 3">
    <name type="scientific">Vanilla planifolia</name>
    <name type="common">Vanilla</name>
    <dbReference type="NCBI Taxonomy" id="51239"/>
    <lineage>
        <taxon>Eukaryota</taxon>
        <taxon>Viridiplantae</taxon>
        <taxon>Streptophyta</taxon>
        <taxon>Embryophyta</taxon>
        <taxon>Tracheophyta</taxon>
        <taxon>Spermatophyta</taxon>
        <taxon>Magnoliopsida</taxon>
        <taxon>Liliopsida</taxon>
        <taxon>Asparagales</taxon>
        <taxon>Orchidaceae</taxon>
        <taxon>Vanilloideae</taxon>
        <taxon>Vanilleae</taxon>
        <taxon>Vanilla</taxon>
    </lineage>
</organism>
<evidence type="ECO:0000313" key="3">
    <source>
        <dbReference type="Proteomes" id="UP000636800"/>
    </source>
</evidence>
<dbReference type="EMBL" id="JADCNL010000006">
    <property type="protein sequence ID" value="KAG0476318.1"/>
    <property type="molecule type" value="Genomic_DNA"/>
</dbReference>
<comment type="caution">
    <text evidence="2">The sequence shown here is derived from an EMBL/GenBank/DDBJ whole genome shotgun (WGS) entry which is preliminary data.</text>
</comment>
<accession>A0A835UWE2</accession>
<proteinExistence type="predicted"/>
<evidence type="ECO:0000313" key="2">
    <source>
        <dbReference type="EMBL" id="KAG0476318.1"/>
    </source>
</evidence>
<reference evidence="2 3" key="1">
    <citation type="journal article" date="2020" name="Nat. Food">
        <title>A phased Vanilla planifolia genome enables genetic improvement of flavour and production.</title>
        <authorList>
            <person name="Hasing T."/>
            <person name="Tang H."/>
            <person name="Brym M."/>
            <person name="Khazi F."/>
            <person name="Huang T."/>
            <person name="Chambers A.H."/>
        </authorList>
    </citation>
    <scope>NUCLEOTIDE SEQUENCE [LARGE SCALE GENOMIC DNA]</scope>
    <source>
        <tissue evidence="2">Leaf</tissue>
    </source>
</reference>
<gene>
    <name evidence="2" type="ORF">HPP92_013159</name>
</gene>